<dbReference type="KEGG" id="fwa:DCMF_17340"/>
<dbReference type="PANTHER" id="PTHR32071:SF57">
    <property type="entry name" value="C4-DICARBOXYLATE TRANSPORT TRANSCRIPTIONAL REGULATORY PROTEIN DCTD"/>
    <property type="match status" value="1"/>
</dbReference>
<dbReference type="Gene3D" id="3.30.450.40">
    <property type="match status" value="1"/>
</dbReference>
<dbReference type="InterPro" id="IPR029016">
    <property type="entry name" value="GAF-like_dom_sf"/>
</dbReference>
<dbReference type="InterPro" id="IPR013767">
    <property type="entry name" value="PAS_fold"/>
</dbReference>
<dbReference type="PANTHER" id="PTHR32071">
    <property type="entry name" value="TRANSCRIPTIONAL REGULATORY PROTEIN"/>
    <property type="match status" value="1"/>
</dbReference>
<dbReference type="SMART" id="SM00091">
    <property type="entry name" value="PAS"/>
    <property type="match status" value="1"/>
</dbReference>
<dbReference type="InterPro" id="IPR025943">
    <property type="entry name" value="Sigma_54_int_dom_ATP-bd_2"/>
</dbReference>
<dbReference type="InterPro" id="IPR000014">
    <property type="entry name" value="PAS"/>
</dbReference>
<dbReference type="Pfam" id="PF25601">
    <property type="entry name" value="AAA_lid_14"/>
    <property type="match status" value="1"/>
</dbReference>
<feature type="domain" description="Sigma-54 factor interaction" evidence="6">
    <location>
        <begin position="281"/>
        <end position="511"/>
    </location>
</feature>
<keyword evidence="1" id="KW-0547">Nucleotide-binding</keyword>
<evidence type="ECO:0000256" key="5">
    <source>
        <dbReference type="ARBA" id="ARBA00023163"/>
    </source>
</evidence>
<evidence type="ECO:0000256" key="1">
    <source>
        <dbReference type="ARBA" id="ARBA00022741"/>
    </source>
</evidence>
<feature type="domain" description="PAS" evidence="7">
    <location>
        <begin position="153"/>
        <end position="207"/>
    </location>
</feature>
<dbReference type="InterPro" id="IPR035965">
    <property type="entry name" value="PAS-like_dom_sf"/>
</dbReference>
<dbReference type="CDD" id="cd00009">
    <property type="entry name" value="AAA"/>
    <property type="match status" value="1"/>
</dbReference>
<keyword evidence="4" id="KW-0238">DNA-binding</keyword>
<dbReference type="EMBL" id="CP017634">
    <property type="protein sequence ID" value="ATW26289.1"/>
    <property type="molecule type" value="Genomic_DNA"/>
</dbReference>
<dbReference type="RefSeq" id="WP_214658695.1">
    <property type="nucleotide sequence ID" value="NZ_CP017634.1"/>
</dbReference>
<dbReference type="InterPro" id="IPR009057">
    <property type="entry name" value="Homeodomain-like_sf"/>
</dbReference>
<keyword evidence="5" id="KW-0804">Transcription</keyword>
<dbReference type="NCBIfam" id="TIGR00229">
    <property type="entry name" value="sensory_box"/>
    <property type="match status" value="1"/>
</dbReference>
<dbReference type="GO" id="GO:0006355">
    <property type="term" value="P:regulation of DNA-templated transcription"/>
    <property type="evidence" value="ECO:0007669"/>
    <property type="project" value="InterPro"/>
</dbReference>
<accession>A0A3G1KV08</accession>
<proteinExistence type="predicted"/>
<dbReference type="PROSITE" id="PS50112">
    <property type="entry name" value="PAS"/>
    <property type="match status" value="1"/>
</dbReference>
<dbReference type="AlphaFoldDB" id="A0A3G1KV08"/>
<dbReference type="PROSITE" id="PS00676">
    <property type="entry name" value="SIGMA54_INTERACT_2"/>
    <property type="match status" value="1"/>
</dbReference>
<evidence type="ECO:0000259" key="6">
    <source>
        <dbReference type="PROSITE" id="PS50045"/>
    </source>
</evidence>
<dbReference type="Gene3D" id="1.10.10.60">
    <property type="entry name" value="Homeodomain-like"/>
    <property type="match status" value="1"/>
</dbReference>
<protein>
    <submittedName>
        <fullName evidence="8">Uncharacterized protein</fullName>
    </submittedName>
</protein>
<dbReference type="SUPFAM" id="SSF52540">
    <property type="entry name" value="P-loop containing nucleoside triphosphate hydrolases"/>
    <property type="match status" value="1"/>
</dbReference>
<dbReference type="GO" id="GO:0005524">
    <property type="term" value="F:ATP binding"/>
    <property type="evidence" value="ECO:0007669"/>
    <property type="project" value="UniProtKB-KW"/>
</dbReference>
<dbReference type="InterPro" id="IPR025662">
    <property type="entry name" value="Sigma_54_int_dom_ATP-bd_1"/>
</dbReference>
<dbReference type="GO" id="GO:0003677">
    <property type="term" value="F:DNA binding"/>
    <property type="evidence" value="ECO:0007669"/>
    <property type="project" value="UniProtKB-KW"/>
</dbReference>
<dbReference type="Pfam" id="PF00989">
    <property type="entry name" value="PAS"/>
    <property type="match status" value="1"/>
</dbReference>
<dbReference type="InterPro" id="IPR025944">
    <property type="entry name" value="Sigma_54_int_dom_CS"/>
</dbReference>
<dbReference type="Pfam" id="PF00158">
    <property type="entry name" value="Sigma54_activat"/>
    <property type="match status" value="1"/>
</dbReference>
<keyword evidence="9" id="KW-1185">Reference proteome</keyword>
<keyword evidence="3" id="KW-0805">Transcription regulation</keyword>
<evidence type="ECO:0000313" key="8">
    <source>
        <dbReference type="EMBL" id="ATW26289.1"/>
    </source>
</evidence>
<dbReference type="SUPFAM" id="SSF46689">
    <property type="entry name" value="Homeodomain-like"/>
    <property type="match status" value="1"/>
</dbReference>
<evidence type="ECO:0000256" key="2">
    <source>
        <dbReference type="ARBA" id="ARBA00022840"/>
    </source>
</evidence>
<dbReference type="PROSITE" id="PS50045">
    <property type="entry name" value="SIGMA54_INTERACT_4"/>
    <property type="match status" value="1"/>
</dbReference>
<dbReference type="InterPro" id="IPR003593">
    <property type="entry name" value="AAA+_ATPase"/>
</dbReference>
<dbReference type="Gene3D" id="3.40.50.300">
    <property type="entry name" value="P-loop containing nucleotide triphosphate hydrolases"/>
    <property type="match status" value="1"/>
</dbReference>
<organism evidence="8 9">
    <name type="scientific">Formimonas warabiya</name>
    <dbReference type="NCBI Taxonomy" id="1761012"/>
    <lineage>
        <taxon>Bacteria</taxon>
        <taxon>Bacillati</taxon>
        <taxon>Bacillota</taxon>
        <taxon>Clostridia</taxon>
        <taxon>Eubacteriales</taxon>
        <taxon>Peptococcaceae</taxon>
        <taxon>Candidatus Formimonas</taxon>
    </lineage>
</organism>
<dbReference type="Proteomes" id="UP000323521">
    <property type="component" value="Chromosome"/>
</dbReference>
<dbReference type="Gene3D" id="1.10.8.60">
    <property type="match status" value="1"/>
</dbReference>
<dbReference type="SMART" id="SM00382">
    <property type="entry name" value="AAA"/>
    <property type="match status" value="1"/>
</dbReference>
<dbReference type="PROSITE" id="PS00688">
    <property type="entry name" value="SIGMA54_INTERACT_3"/>
    <property type="match status" value="1"/>
</dbReference>
<evidence type="ECO:0000259" key="7">
    <source>
        <dbReference type="PROSITE" id="PS50112"/>
    </source>
</evidence>
<keyword evidence="2" id="KW-0067">ATP-binding</keyword>
<reference evidence="8 9" key="1">
    <citation type="submission" date="2016-10" db="EMBL/GenBank/DDBJ databases">
        <title>Complete Genome Sequence of Peptococcaceae strain DCMF.</title>
        <authorList>
            <person name="Edwards R.J."/>
            <person name="Holland S.I."/>
            <person name="Deshpande N.P."/>
            <person name="Wong Y.K."/>
            <person name="Ertan H."/>
            <person name="Manefield M."/>
            <person name="Russell T.L."/>
            <person name="Lee M.J."/>
        </authorList>
    </citation>
    <scope>NUCLEOTIDE SEQUENCE [LARGE SCALE GENOMIC DNA]</scope>
    <source>
        <strain evidence="8 9">DCMF</strain>
    </source>
</reference>
<dbReference type="SUPFAM" id="SSF55785">
    <property type="entry name" value="PYP-like sensor domain (PAS domain)"/>
    <property type="match status" value="1"/>
</dbReference>
<evidence type="ECO:0000256" key="3">
    <source>
        <dbReference type="ARBA" id="ARBA00023015"/>
    </source>
</evidence>
<evidence type="ECO:0000313" key="9">
    <source>
        <dbReference type="Proteomes" id="UP000323521"/>
    </source>
</evidence>
<gene>
    <name evidence="8" type="ORF">DCMF_17340</name>
</gene>
<dbReference type="InterPro" id="IPR027417">
    <property type="entry name" value="P-loop_NTPase"/>
</dbReference>
<evidence type="ECO:0000256" key="4">
    <source>
        <dbReference type="ARBA" id="ARBA00023125"/>
    </source>
</evidence>
<dbReference type="InterPro" id="IPR002078">
    <property type="entry name" value="Sigma_54_int"/>
</dbReference>
<dbReference type="PROSITE" id="PS00675">
    <property type="entry name" value="SIGMA54_INTERACT_1"/>
    <property type="match status" value="1"/>
</dbReference>
<dbReference type="InterPro" id="IPR058031">
    <property type="entry name" value="AAA_lid_NorR"/>
</dbReference>
<sequence>MGELYQIQKDAQSIAEVIAAALNVETEIIDDTCKIMGATGRVRGFLLTKRTDSFITQWVIKHNRPFVITNPGKNKLCQPCPEKDECIFTGGIYYPIDVNEKCHGVISLVSFNEHQKNLLVANQNSFIDFVAKMADLLATKLQQVMTMNELSRANEYLEAIINSVNEGIISCDENGLITCFNQTAERVFGLSKHEAIGHNISTVLPNSLLNKALLECKSFYDEKIPCTHTNGDGINLISNATIVTSNKKILGAVESFSEEEKIFRVAYRLSNREDVTAFDNIIGTSAIIKKTKRLALEVAQSASTILITGESGTGKELFARAVHSASHRSKEPFVAINCSAIPDSLLESELFGYERGAFTGAKNEGKLGKFELAHGGTIFLDEIGDMPLHLQIKILRVLQEKNIEKVGGTKNIPVDVRIIAATHQNLTEQIAKKQFREDLYYRLNVIPLTIPPLRERSEDIPVLIEYLCQKYASILNKNIQGLSKGALNILLKYKWPGNVRELENAIEYAINFCPNGSHITKDTLPSWLFNTVDIISAYGENMKQKLEMSEKQILLEALDHMGSSLQAKKQIAQNMGISLSSLYRKLRKYHLIAD</sequence>
<dbReference type="CDD" id="cd00130">
    <property type="entry name" value="PAS"/>
    <property type="match status" value="1"/>
</dbReference>
<dbReference type="FunFam" id="3.40.50.300:FF:000006">
    <property type="entry name" value="DNA-binding transcriptional regulator NtrC"/>
    <property type="match status" value="1"/>
</dbReference>
<name>A0A3G1KV08_FORW1</name>
<dbReference type="Gene3D" id="3.30.450.20">
    <property type="entry name" value="PAS domain"/>
    <property type="match status" value="1"/>
</dbReference>